<dbReference type="EMBL" id="JACHXU010000014">
    <property type="protein sequence ID" value="MBB3208129.1"/>
    <property type="molecule type" value="Genomic_DNA"/>
</dbReference>
<name>A0A7W5E1M5_9BACT</name>
<feature type="signal peptide" evidence="1">
    <location>
        <begin position="1"/>
        <end position="23"/>
    </location>
</feature>
<protein>
    <recommendedName>
        <fullName evidence="2">Pyrrolo-quinoline quinone repeat domain-containing protein</fullName>
    </recommendedName>
</protein>
<dbReference type="PANTHER" id="PTHR34512">
    <property type="entry name" value="CELL SURFACE PROTEIN"/>
    <property type="match status" value="1"/>
</dbReference>
<dbReference type="PANTHER" id="PTHR34512:SF30">
    <property type="entry name" value="OUTER MEMBRANE PROTEIN ASSEMBLY FACTOR BAMB"/>
    <property type="match status" value="1"/>
</dbReference>
<dbReference type="Pfam" id="PF13360">
    <property type="entry name" value="PQQ_2"/>
    <property type="match status" value="1"/>
</dbReference>
<dbReference type="Proteomes" id="UP000536179">
    <property type="component" value="Unassembled WGS sequence"/>
</dbReference>
<organism evidence="3 4">
    <name type="scientific">Aporhodopirellula rubra</name>
    <dbReference type="NCBI Taxonomy" id="980271"/>
    <lineage>
        <taxon>Bacteria</taxon>
        <taxon>Pseudomonadati</taxon>
        <taxon>Planctomycetota</taxon>
        <taxon>Planctomycetia</taxon>
        <taxon>Pirellulales</taxon>
        <taxon>Pirellulaceae</taxon>
        <taxon>Aporhodopirellula</taxon>
    </lineage>
</organism>
<proteinExistence type="predicted"/>
<dbReference type="Gene3D" id="2.130.10.10">
    <property type="entry name" value="YVTN repeat-like/Quinoprotein amine dehydrogenase"/>
    <property type="match status" value="2"/>
</dbReference>
<evidence type="ECO:0000313" key="4">
    <source>
        <dbReference type="Proteomes" id="UP000536179"/>
    </source>
</evidence>
<dbReference type="SUPFAM" id="SSF50998">
    <property type="entry name" value="Quinoprotein alcohol dehydrogenase-like"/>
    <property type="match status" value="1"/>
</dbReference>
<dbReference type="AlphaFoldDB" id="A0A7W5E1M5"/>
<feature type="domain" description="Pyrrolo-quinoline quinone repeat" evidence="2">
    <location>
        <begin position="91"/>
        <end position="342"/>
    </location>
</feature>
<feature type="chain" id="PRO_5031045324" description="Pyrrolo-quinoline quinone repeat domain-containing protein" evidence="1">
    <location>
        <begin position="24"/>
        <end position="422"/>
    </location>
</feature>
<sequence>MIRSSVFVAAILSGLLTSSTVFAEDWPAFLGPNGSAHSDESVTTTWSDSQNLAWKVDLPGSGSSSPIIVGDRVIVTCYVANGSPAMRQALCFDKKTGKQQWAYDFPIDYREDGFRGYITEHGYASNTPVTDGKNIYVFLGKGGVHSLTLDGKLNWSVDTGKGSSNRRWGSGASLLLYEDTVIVNAAEEAKAIIALDTASGRERWRKSDRMLELTYGTPRLVRSTAGDEIVISVPEQIWALDPTSGELDWYASTPMTGNVSPSVIVDGNTVYSFGGYRASGSIAVEAEGKQSGNADVTDQNVLWTNRSSSYVATPLLHEGRFYWIDDRGIAYCTSADDGEVVYRQRVGDLESGRPVYASPVLIGDSIYVVTRRSGTIVFQPGDTFQPIARNRFASDESDFNASPAVSDGKLYLRSDQALYCIE</sequence>
<comment type="caution">
    <text evidence="3">The sequence shown here is derived from an EMBL/GenBank/DDBJ whole genome shotgun (WGS) entry which is preliminary data.</text>
</comment>
<evidence type="ECO:0000259" key="2">
    <source>
        <dbReference type="Pfam" id="PF13360"/>
    </source>
</evidence>
<reference evidence="3 4" key="1">
    <citation type="submission" date="2020-08" db="EMBL/GenBank/DDBJ databases">
        <title>Genomic Encyclopedia of Type Strains, Phase III (KMG-III): the genomes of soil and plant-associated and newly described type strains.</title>
        <authorList>
            <person name="Whitman W."/>
        </authorList>
    </citation>
    <scope>NUCLEOTIDE SEQUENCE [LARGE SCALE GENOMIC DNA]</scope>
    <source>
        <strain evidence="3 4">CECT 8075</strain>
    </source>
</reference>
<evidence type="ECO:0000256" key="1">
    <source>
        <dbReference type="SAM" id="SignalP"/>
    </source>
</evidence>
<dbReference type="InterPro" id="IPR002372">
    <property type="entry name" value="PQQ_rpt_dom"/>
</dbReference>
<evidence type="ECO:0000313" key="3">
    <source>
        <dbReference type="EMBL" id="MBB3208129.1"/>
    </source>
</evidence>
<keyword evidence="4" id="KW-1185">Reference proteome</keyword>
<dbReference type="RefSeq" id="WP_246420125.1">
    <property type="nucleotide sequence ID" value="NZ_JACHXU010000014.1"/>
</dbReference>
<gene>
    <name evidence="3" type="ORF">FHS27_003956</name>
</gene>
<dbReference type="InterPro" id="IPR011047">
    <property type="entry name" value="Quinoprotein_ADH-like_sf"/>
</dbReference>
<accession>A0A7W5E1M5</accession>
<keyword evidence="1" id="KW-0732">Signal</keyword>
<dbReference type="InterPro" id="IPR015943">
    <property type="entry name" value="WD40/YVTN_repeat-like_dom_sf"/>
</dbReference>